<protein>
    <submittedName>
        <fullName evidence="6">DUF1232 domain-containing protein</fullName>
    </submittedName>
</protein>
<dbReference type="InterPro" id="IPR010652">
    <property type="entry name" value="DUF1232"/>
</dbReference>
<evidence type="ECO:0000259" key="5">
    <source>
        <dbReference type="Pfam" id="PF06803"/>
    </source>
</evidence>
<evidence type="ECO:0000313" key="6">
    <source>
        <dbReference type="EMBL" id="MDG5753858.1"/>
    </source>
</evidence>
<name>A0ABT6H4Y8_9BACI</name>
<comment type="subcellular location">
    <subcellularLocation>
        <location evidence="1">Endomembrane system</location>
        <topology evidence="1">Multi-pass membrane protein</topology>
    </subcellularLocation>
</comment>
<dbReference type="InterPro" id="IPR016941">
    <property type="entry name" value="UCP029962"/>
</dbReference>
<dbReference type="Proteomes" id="UP001218246">
    <property type="component" value="Unassembled WGS sequence"/>
</dbReference>
<evidence type="ECO:0000313" key="7">
    <source>
        <dbReference type="Proteomes" id="UP001218246"/>
    </source>
</evidence>
<dbReference type="PIRSF" id="PIRSF029962">
    <property type="entry name" value="UCP029962"/>
    <property type="match status" value="1"/>
</dbReference>
<evidence type="ECO:0000256" key="2">
    <source>
        <dbReference type="ARBA" id="ARBA00022692"/>
    </source>
</evidence>
<proteinExistence type="predicted"/>
<gene>
    <name evidence="6" type="ORF">P6P90_07715</name>
</gene>
<keyword evidence="4" id="KW-0472">Membrane</keyword>
<feature type="domain" description="DUF1232" evidence="5">
    <location>
        <begin position="38"/>
        <end position="71"/>
    </location>
</feature>
<evidence type="ECO:0000256" key="3">
    <source>
        <dbReference type="ARBA" id="ARBA00022989"/>
    </source>
</evidence>
<sequence>MRKLWKRFRFIFNIRKFIPFLKEFFISKEVPMSKKLISAGLFGLYMVLPLDLIPDFLVFFGILDDVTVFMFVMQYVVKMAPPAMRERYDM</sequence>
<keyword evidence="2" id="KW-0812">Transmembrane</keyword>
<accession>A0ABT6H4Y8</accession>
<evidence type="ECO:0000256" key="4">
    <source>
        <dbReference type="ARBA" id="ARBA00023136"/>
    </source>
</evidence>
<dbReference type="Pfam" id="PF06803">
    <property type="entry name" value="DUF1232"/>
    <property type="match status" value="1"/>
</dbReference>
<evidence type="ECO:0000256" key="1">
    <source>
        <dbReference type="ARBA" id="ARBA00004127"/>
    </source>
</evidence>
<dbReference type="RefSeq" id="WP_124565547.1">
    <property type="nucleotide sequence ID" value="NZ_JARRRY010000003.1"/>
</dbReference>
<keyword evidence="3" id="KW-1133">Transmembrane helix</keyword>
<reference evidence="6 7" key="1">
    <citation type="submission" date="2023-04" db="EMBL/GenBank/DDBJ databases">
        <title>Ectobacillus antri isolated from activated sludge.</title>
        <authorList>
            <person name="Yan P."/>
            <person name="Liu X."/>
        </authorList>
    </citation>
    <scope>NUCLEOTIDE SEQUENCE [LARGE SCALE GENOMIC DNA]</scope>
    <source>
        <strain evidence="6 7">C18H</strain>
    </source>
</reference>
<organism evidence="6 7">
    <name type="scientific">Ectobacillus antri</name>
    <dbReference type="NCBI Taxonomy" id="2486280"/>
    <lineage>
        <taxon>Bacteria</taxon>
        <taxon>Bacillati</taxon>
        <taxon>Bacillota</taxon>
        <taxon>Bacilli</taxon>
        <taxon>Bacillales</taxon>
        <taxon>Bacillaceae</taxon>
        <taxon>Ectobacillus</taxon>
    </lineage>
</organism>
<keyword evidence="7" id="KW-1185">Reference proteome</keyword>
<dbReference type="EMBL" id="JARULN010000005">
    <property type="protein sequence ID" value="MDG5753858.1"/>
    <property type="molecule type" value="Genomic_DNA"/>
</dbReference>
<comment type="caution">
    <text evidence="6">The sequence shown here is derived from an EMBL/GenBank/DDBJ whole genome shotgun (WGS) entry which is preliminary data.</text>
</comment>